<sequence>MSTAPVDRDTQIELIKNAAERHGERMKNWMANPVVRGVISRPTEQQLKQSSTLYSEHTTMLARCG</sequence>
<organism evidence="1 2">
    <name type="scientific">Pseudochrobactrum saccharolyticum</name>
    <dbReference type="NCBI Taxonomy" id="354352"/>
    <lineage>
        <taxon>Bacteria</taxon>
        <taxon>Pseudomonadati</taxon>
        <taxon>Pseudomonadota</taxon>
        <taxon>Alphaproteobacteria</taxon>
        <taxon>Hyphomicrobiales</taxon>
        <taxon>Brucellaceae</taxon>
        <taxon>Pseudochrobactrum</taxon>
    </lineage>
</organism>
<dbReference type="AlphaFoldDB" id="A0A7W8AJ25"/>
<protein>
    <submittedName>
        <fullName evidence="1">Uncharacterized protein</fullName>
    </submittedName>
</protein>
<keyword evidence="2" id="KW-1185">Reference proteome</keyword>
<gene>
    <name evidence="1" type="ORF">HNQ68_001837</name>
</gene>
<comment type="caution">
    <text evidence="1">The sequence shown here is derived from an EMBL/GenBank/DDBJ whole genome shotgun (WGS) entry which is preliminary data.</text>
</comment>
<name>A0A7W8AJ25_9HYPH</name>
<evidence type="ECO:0000313" key="1">
    <source>
        <dbReference type="EMBL" id="MBB5091296.1"/>
    </source>
</evidence>
<evidence type="ECO:0000313" key="2">
    <source>
        <dbReference type="Proteomes" id="UP000531231"/>
    </source>
</evidence>
<dbReference type="RefSeq" id="WP_151159403.1">
    <property type="nucleotide sequence ID" value="NZ_JACHIL010000003.1"/>
</dbReference>
<proteinExistence type="predicted"/>
<dbReference type="Proteomes" id="UP000531231">
    <property type="component" value="Unassembled WGS sequence"/>
</dbReference>
<reference evidence="1 2" key="1">
    <citation type="submission" date="2020-08" db="EMBL/GenBank/DDBJ databases">
        <title>Genomic Encyclopedia of Type Strains, Phase IV (KMG-IV): sequencing the most valuable type-strain genomes for metagenomic binning, comparative biology and taxonomic classification.</title>
        <authorList>
            <person name="Goeker M."/>
        </authorList>
    </citation>
    <scope>NUCLEOTIDE SEQUENCE [LARGE SCALE GENOMIC DNA]</scope>
    <source>
        <strain evidence="1 2">DSM 25620</strain>
    </source>
</reference>
<dbReference type="EMBL" id="JACHIL010000003">
    <property type="protein sequence ID" value="MBB5091296.1"/>
    <property type="molecule type" value="Genomic_DNA"/>
</dbReference>
<accession>A0A7W8AJ25</accession>